<reference evidence="2 3" key="1">
    <citation type="submission" date="2017-01" db="EMBL/GenBank/DDBJ databases">
        <authorList>
            <person name="Varghese N."/>
            <person name="Submissions S."/>
        </authorList>
    </citation>
    <scope>NUCLEOTIDE SEQUENCE [LARGE SCALE GENOMIC DNA]</scope>
    <source>
        <strain evidence="2 3">DSM 2061</strain>
    </source>
</reference>
<organism evidence="2 3">
    <name type="scientific">Zobellia uliginosa</name>
    <dbReference type="NCBI Taxonomy" id="143224"/>
    <lineage>
        <taxon>Bacteria</taxon>
        <taxon>Pseudomonadati</taxon>
        <taxon>Bacteroidota</taxon>
        <taxon>Flavobacteriia</taxon>
        <taxon>Flavobacteriales</taxon>
        <taxon>Flavobacteriaceae</taxon>
        <taxon>Zobellia</taxon>
    </lineage>
</organism>
<dbReference type="InterPro" id="IPR040818">
    <property type="entry name" value="Tsi6"/>
</dbReference>
<name>A0ABY1KZH6_9FLAO</name>
<evidence type="ECO:0000259" key="1">
    <source>
        <dbReference type="Pfam" id="PF18660"/>
    </source>
</evidence>
<proteinExistence type="predicted"/>
<accession>A0ABY1KZH6</accession>
<protein>
    <recommendedName>
        <fullName evidence="1">Tsi6 domain-containing protein</fullName>
    </recommendedName>
</protein>
<evidence type="ECO:0000313" key="3">
    <source>
        <dbReference type="Proteomes" id="UP000185728"/>
    </source>
</evidence>
<dbReference type="Proteomes" id="UP000185728">
    <property type="component" value="Unassembled WGS sequence"/>
</dbReference>
<dbReference type="Pfam" id="PF18660">
    <property type="entry name" value="Tsi6"/>
    <property type="match status" value="1"/>
</dbReference>
<feature type="domain" description="Tsi6" evidence="1">
    <location>
        <begin position="6"/>
        <end position="79"/>
    </location>
</feature>
<evidence type="ECO:0000313" key="2">
    <source>
        <dbReference type="EMBL" id="SIS97426.1"/>
    </source>
</evidence>
<dbReference type="EMBL" id="FTOB01000006">
    <property type="protein sequence ID" value="SIS97426.1"/>
    <property type="molecule type" value="Genomic_DNA"/>
</dbReference>
<keyword evidence="3" id="KW-1185">Reference proteome</keyword>
<dbReference type="RefSeq" id="WP_076456496.1">
    <property type="nucleotide sequence ID" value="NZ_FTOB01000006.1"/>
</dbReference>
<gene>
    <name evidence="2" type="ORF">SAMN05421766_1066</name>
</gene>
<comment type="caution">
    <text evidence="2">The sequence shown here is derived from an EMBL/GenBank/DDBJ whole genome shotgun (WGS) entry which is preliminary data.</text>
</comment>
<sequence>MNKLKAIETVEKTIQMSEELFSPNSDWEPIVSTRIQLKYILEALKNAGERTRLTDLTIGVFAVREFESNYEKFANLIYEVVEITTLMKKNRL</sequence>